<protein>
    <submittedName>
        <fullName evidence="1">Uncharacterized protein</fullName>
    </submittedName>
</protein>
<dbReference type="EMBL" id="QJKJ01015355">
    <property type="protein sequence ID" value="RDX62662.1"/>
    <property type="molecule type" value="Genomic_DNA"/>
</dbReference>
<evidence type="ECO:0000313" key="2">
    <source>
        <dbReference type="Proteomes" id="UP000257109"/>
    </source>
</evidence>
<accession>A0A371E9F7</accession>
<name>A0A371E9F7_MUCPR</name>
<reference evidence="1" key="1">
    <citation type="submission" date="2018-05" db="EMBL/GenBank/DDBJ databases">
        <title>Draft genome of Mucuna pruriens seed.</title>
        <authorList>
            <person name="Nnadi N.E."/>
            <person name="Vos R."/>
            <person name="Hasami M.H."/>
            <person name="Devisetty U.K."/>
            <person name="Aguiy J.C."/>
        </authorList>
    </citation>
    <scope>NUCLEOTIDE SEQUENCE [LARGE SCALE GENOMIC DNA]</scope>
    <source>
        <strain evidence="1">JCA_2017</strain>
    </source>
</reference>
<keyword evidence="2" id="KW-1185">Reference proteome</keyword>
<dbReference type="Proteomes" id="UP000257109">
    <property type="component" value="Unassembled WGS sequence"/>
</dbReference>
<dbReference type="AlphaFoldDB" id="A0A371E9F7"/>
<comment type="caution">
    <text evidence="1">The sequence shown here is derived from an EMBL/GenBank/DDBJ whole genome shotgun (WGS) entry which is preliminary data.</text>
</comment>
<sequence length="203" mass="22611">MDVNPMNNNIAHILYSNARSTSNVHTSSSTVNSLERVHHKLLLKLYHHVALKYDPQWLLLDDTISQCTRLGLHRVVTRVTHNIYFTIPPSNSMLAKPNGTICQTLPLQQADPTSVTFKFKLSLSALSDVAMAVEVGYLPLAQTIGLVVGREWISLACPGHLQYSPGLLFVNDFPSEVDPFMEPFPVTMAYPLLKPPLSSMTDR</sequence>
<evidence type="ECO:0000313" key="1">
    <source>
        <dbReference type="EMBL" id="RDX62662.1"/>
    </source>
</evidence>
<proteinExistence type="predicted"/>
<gene>
    <name evidence="1" type="ORF">CR513_58981</name>
</gene>
<organism evidence="1 2">
    <name type="scientific">Mucuna pruriens</name>
    <name type="common">Velvet bean</name>
    <name type="synonym">Dolichos pruriens</name>
    <dbReference type="NCBI Taxonomy" id="157652"/>
    <lineage>
        <taxon>Eukaryota</taxon>
        <taxon>Viridiplantae</taxon>
        <taxon>Streptophyta</taxon>
        <taxon>Embryophyta</taxon>
        <taxon>Tracheophyta</taxon>
        <taxon>Spermatophyta</taxon>
        <taxon>Magnoliopsida</taxon>
        <taxon>eudicotyledons</taxon>
        <taxon>Gunneridae</taxon>
        <taxon>Pentapetalae</taxon>
        <taxon>rosids</taxon>
        <taxon>fabids</taxon>
        <taxon>Fabales</taxon>
        <taxon>Fabaceae</taxon>
        <taxon>Papilionoideae</taxon>
        <taxon>50 kb inversion clade</taxon>
        <taxon>NPAAA clade</taxon>
        <taxon>indigoferoid/millettioid clade</taxon>
        <taxon>Phaseoleae</taxon>
        <taxon>Mucuna</taxon>
    </lineage>
</organism>
<feature type="non-terminal residue" evidence="1">
    <location>
        <position position="1"/>
    </location>
</feature>